<organism evidence="2 3">
    <name type="scientific">Mucuna pruriens</name>
    <name type="common">Velvet bean</name>
    <name type="synonym">Dolichos pruriens</name>
    <dbReference type="NCBI Taxonomy" id="157652"/>
    <lineage>
        <taxon>Eukaryota</taxon>
        <taxon>Viridiplantae</taxon>
        <taxon>Streptophyta</taxon>
        <taxon>Embryophyta</taxon>
        <taxon>Tracheophyta</taxon>
        <taxon>Spermatophyta</taxon>
        <taxon>Magnoliopsida</taxon>
        <taxon>eudicotyledons</taxon>
        <taxon>Gunneridae</taxon>
        <taxon>Pentapetalae</taxon>
        <taxon>rosids</taxon>
        <taxon>fabids</taxon>
        <taxon>Fabales</taxon>
        <taxon>Fabaceae</taxon>
        <taxon>Papilionoideae</taxon>
        <taxon>50 kb inversion clade</taxon>
        <taxon>NPAAA clade</taxon>
        <taxon>indigoferoid/millettioid clade</taxon>
        <taxon>Phaseoleae</taxon>
        <taxon>Mucuna</taxon>
    </lineage>
</organism>
<name>A0A371HN61_MUCPR</name>
<dbReference type="AlphaFoldDB" id="A0A371HN61"/>
<reference evidence="2" key="1">
    <citation type="submission" date="2018-05" db="EMBL/GenBank/DDBJ databases">
        <title>Draft genome of Mucuna pruriens seed.</title>
        <authorList>
            <person name="Nnadi N.E."/>
            <person name="Vos R."/>
            <person name="Hasami M.H."/>
            <person name="Devisetty U.K."/>
            <person name="Aguiy J.C."/>
        </authorList>
    </citation>
    <scope>NUCLEOTIDE SEQUENCE [LARGE SCALE GENOMIC DNA]</scope>
    <source>
        <strain evidence="2">JCA_2017</strain>
    </source>
</reference>
<protein>
    <recommendedName>
        <fullName evidence="4">CCHC-type domain-containing protein</fullName>
    </recommendedName>
</protein>
<evidence type="ECO:0000313" key="3">
    <source>
        <dbReference type="Proteomes" id="UP000257109"/>
    </source>
</evidence>
<accession>A0A371HN61</accession>
<sequence>MKTTTKSYKNLKKKFSKLTKEFNVVQKENDSLKKVNERLKEDKAKDLSKVNTSEVNEQLQEEKDLKKDKYTSHYLNCGKFGHLSYDCGDCPKKRKNHQSWYLDSGSSRDMMGESNQKGGIIRIGKHHFPSIDNV</sequence>
<evidence type="ECO:0000256" key="1">
    <source>
        <dbReference type="SAM" id="Coils"/>
    </source>
</evidence>
<evidence type="ECO:0008006" key="4">
    <source>
        <dbReference type="Google" id="ProtNLM"/>
    </source>
</evidence>
<feature type="coiled-coil region" evidence="1">
    <location>
        <begin position="1"/>
        <end position="45"/>
    </location>
</feature>
<evidence type="ECO:0000313" key="2">
    <source>
        <dbReference type="EMBL" id="RDY04238.1"/>
    </source>
</evidence>
<proteinExistence type="predicted"/>
<gene>
    <name evidence="2" type="ORF">CR513_12076</name>
</gene>
<dbReference type="Proteomes" id="UP000257109">
    <property type="component" value="Unassembled WGS sequence"/>
</dbReference>
<dbReference type="EMBL" id="QJKJ01002121">
    <property type="protein sequence ID" value="RDY04238.1"/>
    <property type="molecule type" value="Genomic_DNA"/>
</dbReference>
<dbReference type="OrthoDB" id="1932348at2759"/>
<comment type="caution">
    <text evidence="2">The sequence shown here is derived from an EMBL/GenBank/DDBJ whole genome shotgun (WGS) entry which is preliminary data.</text>
</comment>
<keyword evidence="3" id="KW-1185">Reference proteome</keyword>
<keyword evidence="1" id="KW-0175">Coiled coil</keyword>
<feature type="non-terminal residue" evidence="2">
    <location>
        <position position="1"/>
    </location>
</feature>